<dbReference type="PANTHER" id="PTHR30203">
    <property type="entry name" value="OUTER MEMBRANE CATION EFFLUX PROTEIN"/>
    <property type="match status" value="1"/>
</dbReference>
<dbReference type="EMBL" id="RCZP01000007">
    <property type="protein sequence ID" value="TPG57838.1"/>
    <property type="molecule type" value="Genomic_DNA"/>
</dbReference>
<organism evidence="3 4">
    <name type="scientific">Muricoccus nepalensis</name>
    <dbReference type="NCBI Taxonomy" id="1854500"/>
    <lineage>
        <taxon>Bacteria</taxon>
        <taxon>Pseudomonadati</taxon>
        <taxon>Pseudomonadota</taxon>
        <taxon>Alphaproteobacteria</taxon>
        <taxon>Acetobacterales</taxon>
        <taxon>Roseomonadaceae</taxon>
        <taxon>Muricoccus</taxon>
    </lineage>
</organism>
<evidence type="ECO:0000256" key="2">
    <source>
        <dbReference type="SAM" id="SignalP"/>
    </source>
</evidence>
<comment type="caution">
    <text evidence="3">The sequence shown here is derived from an EMBL/GenBank/DDBJ whole genome shotgun (WGS) entry which is preliminary data.</text>
</comment>
<dbReference type="OrthoDB" id="7259099at2"/>
<reference evidence="3 4" key="1">
    <citation type="journal article" date="2019" name="Environ. Microbiol.">
        <title>Species interactions and distinct microbial communities in high Arctic permafrost affected cryosols are associated with the CH4 and CO2 gas fluxes.</title>
        <authorList>
            <person name="Altshuler I."/>
            <person name="Hamel J."/>
            <person name="Turney S."/>
            <person name="Magnuson E."/>
            <person name="Levesque R."/>
            <person name="Greer C."/>
            <person name="Whyte L.G."/>
        </authorList>
    </citation>
    <scope>NUCLEOTIDE SEQUENCE [LARGE SCALE GENOMIC DNA]</scope>
    <source>
        <strain evidence="3 4">S9.3B</strain>
    </source>
</reference>
<dbReference type="Pfam" id="PF02321">
    <property type="entry name" value="OEP"/>
    <property type="match status" value="1"/>
</dbReference>
<proteinExistence type="inferred from homology"/>
<feature type="chain" id="PRO_5021453384" evidence="2">
    <location>
        <begin position="20"/>
        <end position="397"/>
    </location>
</feature>
<evidence type="ECO:0000313" key="4">
    <source>
        <dbReference type="Proteomes" id="UP000317078"/>
    </source>
</evidence>
<sequence length="397" mass="41611">MIRTLLVLLAFAAPAAAQAPSTGGSARLAADLERALALDAPARSLLGARRAAEARGAIARSPVAGPPAILGGGRTDLRGPDRAREFDLEAAAPVWLPGQRDAIRGTVATAVKEVDRRLAGRRLEVAALLREAWWDAELARRDLGVARDRLATARDIARDIRRRAELGDLSGQEALLGEAESLAAQSELARAEAALAAARLAYATLTGGSEPPPGTPERPAVAAFHPAVRAAEAGLAAAQARRQLVLATPRDNPEVGVYGRHEAGLAASESSSVGVRVRIPLATEQRNAPRRAEAEAEVTRAEAELAAQRRLRAAEVEGARAALAAAERFAGLARERARVAAQQSDGARRAFGQGEIGAFDLFRVRQIALEAQGARARAETDLGRARSRLNGALGAEP</sequence>
<evidence type="ECO:0000313" key="3">
    <source>
        <dbReference type="EMBL" id="TPG57838.1"/>
    </source>
</evidence>
<dbReference type="AlphaFoldDB" id="A0A502G7J2"/>
<evidence type="ECO:0000256" key="1">
    <source>
        <dbReference type="ARBA" id="ARBA00007613"/>
    </source>
</evidence>
<dbReference type="Gene3D" id="1.20.1600.10">
    <property type="entry name" value="Outer membrane efflux proteins (OEP)"/>
    <property type="match status" value="1"/>
</dbReference>
<dbReference type="PANTHER" id="PTHR30203:SF24">
    <property type="entry name" value="BLR4935 PROTEIN"/>
    <property type="match status" value="1"/>
</dbReference>
<gene>
    <name evidence="3" type="ORF">EAH89_09965</name>
</gene>
<dbReference type="RefSeq" id="WP_140882762.1">
    <property type="nucleotide sequence ID" value="NZ_RCZP01000007.1"/>
</dbReference>
<comment type="similarity">
    <text evidence="1">Belongs to the outer membrane factor (OMF) (TC 1.B.17) family.</text>
</comment>
<name>A0A502G7J2_9PROT</name>
<keyword evidence="4" id="KW-1185">Reference proteome</keyword>
<dbReference type="InterPro" id="IPR010131">
    <property type="entry name" value="MdtP/NodT-like"/>
</dbReference>
<dbReference type="GO" id="GO:0015562">
    <property type="term" value="F:efflux transmembrane transporter activity"/>
    <property type="evidence" value="ECO:0007669"/>
    <property type="project" value="InterPro"/>
</dbReference>
<dbReference type="Proteomes" id="UP000317078">
    <property type="component" value="Unassembled WGS sequence"/>
</dbReference>
<feature type="signal peptide" evidence="2">
    <location>
        <begin position="1"/>
        <end position="19"/>
    </location>
</feature>
<dbReference type="InterPro" id="IPR003423">
    <property type="entry name" value="OMP_efflux"/>
</dbReference>
<accession>A0A502G7J2</accession>
<keyword evidence="2" id="KW-0732">Signal</keyword>
<protein>
    <submittedName>
        <fullName evidence="3">TolC family protein</fullName>
    </submittedName>
</protein>
<dbReference type="SUPFAM" id="SSF56954">
    <property type="entry name" value="Outer membrane efflux proteins (OEP)"/>
    <property type="match status" value="1"/>
</dbReference>